<dbReference type="Proteomes" id="UP000483293">
    <property type="component" value="Unassembled WGS sequence"/>
</dbReference>
<dbReference type="InterPro" id="IPR036388">
    <property type="entry name" value="WH-like_DNA-bd_sf"/>
</dbReference>
<evidence type="ECO:0000313" key="4">
    <source>
        <dbReference type="Proteomes" id="UP000483293"/>
    </source>
</evidence>
<dbReference type="InterPro" id="IPR011991">
    <property type="entry name" value="ArsR-like_HTH"/>
</dbReference>
<dbReference type="Pfam" id="PF04326">
    <property type="entry name" value="SLFN_AlbA_2"/>
    <property type="match status" value="1"/>
</dbReference>
<evidence type="ECO:0000313" key="3">
    <source>
        <dbReference type="EMBL" id="NEG54859.1"/>
    </source>
</evidence>
<comment type="caution">
    <text evidence="3">The sequence shown here is derived from an EMBL/GenBank/DDBJ whole genome shotgun (WGS) entry which is preliminary data.</text>
</comment>
<dbReference type="InterPro" id="IPR038475">
    <property type="entry name" value="RecG_C_sf"/>
</dbReference>
<dbReference type="Pfam" id="PF12802">
    <property type="entry name" value="MarR_2"/>
    <property type="match status" value="1"/>
</dbReference>
<evidence type="ECO:0000259" key="2">
    <source>
        <dbReference type="Pfam" id="PF12802"/>
    </source>
</evidence>
<dbReference type="Gene3D" id="3.30.950.30">
    <property type="entry name" value="Schlafen, AAA domain"/>
    <property type="match status" value="1"/>
</dbReference>
<dbReference type="EMBL" id="WHZV01000002">
    <property type="protein sequence ID" value="NEG54859.1"/>
    <property type="molecule type" value="Genomic_DNA"/>
</dbReference>
<name>A0A6L9SS38_9BIFI</name>
<dbReference type="InterPro" id="IPR007421">
    <property type="entry name" value="Schlafen_AlbA_2_dom"/>
</dbReference>
<feature type="domain" description="HTH marR-type" evidence="2">
    <location>
        <begin position="513"/>
        <end position="551"/>
    </location>
</feature>
<dbReference type="GO" id="GO:0003700">
    <property type="term" value="F:DNA-binding transcription factor activity"/>
    <property type="evidence" value="ECO:0007669"/>
    <property type="project" value="InterPro"/>
</dbReference>
<sequence length="560" mass="61693">MHLPSKESLHVEFKSERSGPIDDSTIINNVVAFANTRGGTLYLGVEDDGRVTGVSPQHRNISQLAAFVFNNTVPPTPVRPSVLNVDGHSVVAITVDESSQLTCTKSGRVIHRVLKADGEPEIITMYPYEFISRLSSIKQYDYSAQPAPGASLDDLDPRARDLLREGIARTHADDQLLSLTDADFDGAIGLTVRDIRTGAAMPTIAGIVTIGTQHALRQRAPSATATFQVMRDGKPVTDETLRLPLVTMLPRIEELLTPWNKQTEVMLGLHHANYDDIDRDAFREAMINAFCHRDYTILGPVRFQLDETGLTIANPGGFMRGVSLGNLLTTSPTPRNQQLADILKRCGYVERTGRGIDRIFARTVAAGRPLPDYSQSTPEAVVLLLRTTAVDEHFIRTVNALTDKRQSPLPIESLIVLAALRQYGALRSEDIRARTSLDQERVSVAISDLETLHAIEKQEKTYSMIGSGTSIQADETPAATGFPQWNPRRSSRQVVQNVMNYMREKSSKEGTRSNGVSVTQIADHLGVSYATASRLLKRMLADGLISHQGAARKSRYYLNK</sequence>
<dbReference type="InterPro" id="IPR036390">
    <property type="entry name" value="WH_DNA-bd_sf"/>
</dbReference>
<gene>
    <name evidence="3" type="ORF">GFD21_03520</name>
</gene>
<dbReference type="PANTHER" id="PTHR30595">
    <property type="entry name" value="GLPR-RELATED TRANSCRIPTIONAL REPRESSOR"/>
    <property type="match status" value="1"/>
</dbReference>
<dbReference type="SUPFAM" id="SSF46785">
    <property type="entry name" value="Winged helix' DNA-binding domain"/>
    <property type="match status" value="1"/>
</dbReference>
<dbReference type="Gene3D" id="3.30.565.60">
    <property type="match status" value="1"/>
</dbReference>
<dbReference type="RefSeq" id="WP_163196578.1">
    <property type="nucleotide sequence ID" value="NZ_WHZV01000002.1"/>
</dbReference>
<organism evidence="3 4">
    <name type="scientific">Bifidobacterium platyrrhinorum</name>
    <dbReference type="NCBI Taxonomy" id="2661628"/>
    <lineage>
        <taxon>Bacteria</taxon>
        <taxon>Bacillati</taxon>
        <taxon>Actinomycetota</taxon>
        <taxon>Actinomycetes</taxon>
        <taxon>Bifidobacteriales</taxon>
        <taxon>Bifidobacteriaceae</taxon>
        <taxon>Bifidobacterium</taxon>
    </lineage>
</organism>
<keyword evidence="4" id="KW-1185">Reference proteome</keyword>
<evidence type="ECO:0000259" key="1">
    <source>
        <dbReference type="Pfam" id="PF04326"/>
    </source>
</evidence>
<dbReference type="Pfam" id="PF13749">
    <property type="entry name" value="HATPase_c_4"/>
    <property type="match status" value="1"/>
</dbReference>
<dbReference type="AlphaFoldDB" id="A0A6L9SS38"/>
<reference evidence="3 4" key="1">
    <citation type="submission" date="2019-10" db="EMBL/GenBank/DDBJ databases">
        <title>Bifidobacterium from non-human primates.</title>
        <authorList>
            <person name="Modesto M."/>
        </authorList>
    </citation>
    <scope>NUCLEOTIDE SEQUENCE [LARGE SCALE GENOMIC DNA]</scope>
    <source>
        <strain evidence="3 4">SMA15</strain>
    </source>
</reference>
<feature type="domain" description="Schlafen AlbA-2" evidence="1">
    <location>
        <begin position="7"/>
        <end position="113"/>
    </location>
</feature>
<dbReference type="InterPro" id="IPR000835">
    <property type="entry name" value="HTH_MarR-typ"/>
</dbReference>
<dbReference type="InterPro" id="IPR038461">
    <property type="entry name" value="Schlafen_AlbA_2_dom_sf"/>
</dbReference>
<dbReference type="Gene3D" id="1.10.10.10">
    <property type="entry name" value="Winged helix-like DNA-binding domain superfamily/Winged helix DNA-binding domain"/>
    <property type="match status" value="1"/>
</dbReference>
<protein>
    <submittedName>
        <fullName evidence="3">MarR family transcriptional regulator</fullName>
    </submittedName>
</protein>
<dbReference type="PANTHER" id="PTHR30595:SF6">
    <property type="entry name" value="SCHLAFEN ALBA-2 DOMAIN-CONTAINING PROTEIN"/>
    <property type="match status" value="1"/>
</dbReference>
<accession>A0A6L9SS38</accession>
<proteinExistence type="predicted"/>
<dbReference type="CDD" id="cd00090">
    <property type="entry name" value="HTH_ARSR"/>
    <property type="match status" value="1"/>
</dbReference>